<evidence type="ECO:0000313" key="1">
    <source>
        <dbReference type="EMBL" id="GAA4284574.1"/>
    </source>
</evidence>
<sequence length="72" mass="7766">MDVEHDAVVGESDLRPALAVRDQGGAVSAGQREHRRLEPLAEQVGIPPDRRVLGIPPDRRVLGIPADLRVLG</sequence>
<keyword evidence="2" id="KW-1185">Reference proteome</keyword>
<protein>
    <submittedName>
        <fullName evidence="1">Uncharacterized protein</fullName>
    </submittedName>
</protein>
<reference evidence="2" key="1">
    <citation type="journal article" date="2019" name="Int. J. Syst. Evol. Microbiol.">
        <title>The Global Catalogue of Microorganisms (GCM) 10K type strain sequencing project: providing services to taxonomists for standard genome sequencing and annotation.</title>
        <authorList>
            <consortium name="The Broad Institute Genomics Platform"/>
            <consortium name="The Broad Institute Genome Sequencing Center for Infectious Disease"/>
            <person name="Wu L."/>
            <person name="Ma J."/>
        </authorList>
    </citation>
    <scope>NUCLEOTIDE SEQUENCE [LARGE SCALE GENOMIC DNA]</scope>
    <source>
        <strain evidence="2">JCM 17458</strain>
    </source>
</reference>
<comment type="caution">
    <text evidence="1">The sequence shown here is derived from an EMBL/GenBank/DDBJ whole genome shotgun (WGS) entry which is preliminary data.</text>
</comment>
<evidence type="ECO:0000313" key="2">
    <source>
        <dbReference type="Proteomes" id="UP001501586"/>
    </source>
</evidence>
<organism evidence="1 2">
    <name type="scientific">Brevibacterium daeguense</name>
    <dbReference type="NCBI Taxonomy" id="909936"/>
    <lineage>
        <taxon>Bacteria</taxon>
        <taxon>Bacillati</taxon>
        <taxon>Actinomycetota</taxon>
        <taxon>Actinomycetes</taxon>
        <taxon>Micrococcales</taxon>
        <taxon>Brevibacteriaceae</taxon>
        <taxon>Brevibacterium</taxon>
    </lineage>
</organism>
<name>A0ABP8EKR2_9MICO</name>
<accession>A0ABP8EKR2</accession>
<dbReference type="EMBL" id="BAABAZ010000006">
    <property type="protein sequence ID" value="GAA4284574.1"/>
    <property type="molecule type" value="Genomic_DNA"/>
</dbReference>
<dbReference type="Proteomes" id="UP001501586">
    <property type="component" value="Unassembled WGS sequence"/>
</dbReference>
<proteinExistence type="predicted"/>
<gene>
    <name evidence="1" type="ORF">GCM10022261_21050</name>
</gene>